<dbReference type="AlphaFoldDB" id="A0AAV4A5B2"/>
<protein>
    <submittedName>
        <fullName evidence="2">Uncharacterized protein</fullName>
    </submittedName>
</protein>
<accession>A0AAV4A5B2</accession>
<comment type="caution">
    <text evidence="2">The sequence shown here is derived from an EMBL/GenBank/DDBJ whole genome shotgun (WGS) entry which is preliminary data.</text>
</comment>
<organism evidence="2 3">
    <name type="scientific">Plakobranchus ocellatus</name>
    <dbReference type="NCBI Taxonomy" id="259542"/>
    <lineage>
        <taxon>Eukaryota</taxon>
        <taxon>Metazoa</taxon>
        <taxon>Spiralia</taxon>
        <taxon>Lophotrochozoa</taxon>
        <taxon>Mollusca</taxon>
        <taxon>Gastropoda</taxon>
        <taxon>Heterobranchia</taxon>
        <taxon>Euthyneura</taxon>
        <taxon>Panpulmonata</taxon>
        <taxon>Sacoglossa</taxon>
        <taxon>Placobranchoidea</taxon>
        <taxon>Plakobranchidae</taxon>
        <taxon>Plakobranchus</taxon>
    </lineage>
</organism>
<gene>
    <name evidence="2" type="ORF">PoB_002792900</name>
</gene>
<feature type="region of interest" description="Disordered" evidence="1">
    <location>
        <begin position="31"/>
        <end position="64"/>
    </location>
</feature>
<dbReference type="EMBL" id="BLXT01003294">
    <property type="protein sequence ID" value="GFO01424.1"/>
    <property type="molecule type" value="Genomic_DNA"/>
</dbReference>
<evidence type="ECO:0000313" key="3">
    <source>
        <dbReference type="Proteomes" id="UP000735302"/>
    </source>
</evidence>
<name>A0AAV4A5B2_9GAST</name>
<evidence type="ECO:0000256" key="1">
    <source>
        <dbReference type="SAM" id="MobiDB-lite"/>
    </source>
</evidence>
<proteinExistence type="predicted"/>
<reference evidence="2 3" key="1">
    <citation type="journal article" date="2021" name="Elife">
        <title>Chloroplast acquisition without the gene transfer in kleptoplastic sea slugs, Plakobranchus ocellatus.</title>
        <authorList>
            <person name="Maeda T."/>
            <person name="Takahashi S."/>
            <person name="Yoshida T."/>
            <person name="Shimamura S."/>
            <person name="Takaki Y."/>
            <person name="Nagai Y."/>
            <person name="Toyoda A."/>
            <person name="Suzuki Y."/>
            <person name="Arimoto A."/>
            <person name="Ishii H."/>
            <person name="Satoh N."/>
            <person name="Nishiyama T."/>
            <person name="Hasebe M."/>
            <person name="Maruyama T."/>
            <person name="Minagawa J."/>
            <person name="Obokata J."/>
            <person name="Shigenobu S."/>
        </authorList>
    </citation>
    <scope>NUCLEOTIDE SEQUENCE [LARGE SCALE GENOMIC DNA]</scope>
</reference>
<dbReference type="Proteomes" id="UP000735302">
    <property type="component" value="Unassembled WGS sequence"/>
</dbReference>
<sequence length="82" mass="9027">MNSQIAKTSIAIVEVYDFFMAGKMDVLRLLRPGESNGGEESNGKLPHNAKNNQDPTPGSPDAWTKQGTHFTHFYYIAVAAPF</sequence>
<keyword evidence="3" id="KW-1185">Reference proteome</keyword>
<evidence type="ECO:0000313" key="2">
    <source>
        <dbReference type="EMBL" id="GFO01424.1"/>
    </source>
</evidence>